<feature type="binding site" evidence="15">
    <location>
        <position position="453"/>
    </location>
    <ligand>
        <name>Zn(2+)</name>
        <dbReference type="ChEBI" id="CHEBI:29105"/>
        <note>catalytic</note>
    </ligand>
</feature>
<feature type="binding site" evidence="15">
    <location>
        <begin position="232"/>
        <end position="239"/>
    </location>
    <ligand>
        <name>ATP</name>
        <dbReference type="ChEBI" id="CHEBI:30616"/>
    </ligand>
</feature>
<dbReference type="GO" id="GO:0005886">
    <property type="term" value="C:plasma membrane"/>
    <property type="evidence" value="ECO:0007669"/>
    <property type="project" value="UniProtKB-SubCell"/>
</dbReference>
<dbReference type="EC" id="3.4.24.-" evidence="15"/>
<dbReference type="Gene3D" id="3.30.720.210">
    <property type="match status" value="1"/>
</dbReference>
<comment type="similarity">
    <text evidence="2 15">In the C-terminal section; belongs to the peptidase M41 family.</text>
</comment>
<dbReference type="CDD" id="cd19501">
    <property type="entry name" value="RecA-like_FtsH"/>
    <property type="match status" value="1"/>
</dbReference>
<organism evidence="19 20">
    <name type="scientific">Thiohalomonas denitrificans</name>
    <dbReference type="NCBI Taxonomy" id="415747"/>
    <lineage>
        <taxon>Bacteria</taxon>
        <taxon>Pseudomonadati</taxon>
        <taxon>Pseudomonadota</taxon>
        <taxon>Gammaproteobacteria</taxon>
        <taxon>Thiohalomonadales</taxon>
        <taxon>Thiohalomonadaceae</taxon>
        <taxon>Thiohalomonas</taxon>
    </lineage>
</organism>
<evidence type="ECO:0000256" key="14">
    <source>
        <dbReference type="ARBA" id="ARBA00061570"/>
    </source>
</evidence>
<dbReference type="InterPro" id="IPR041569">
    <property type="entry name" value="AAA_lid_3"/>
</dbReference>
<dbReference type="Proteomes" id="UP000199648">
    <property type="component" value="Unassembled WGS sequence"/>
</dbReference>
<keyword evidence="20" id="KW-1185">Reference proteome</keyword>
<feature type="region of interest" description="Disordered" evidence="17">
    <location>
        <begin position="81"/>
        <end position="105"/>
    </location>
</feature>
<dbReference type="GO" id="GO:0004222">
    <property type="term" value="F:metalloendopeptidase activity"/>
    <property type="evidence" value="ECO:0007669"/>
    <property type="project" value="InterPro"/>
</dbReference>
<evidence type="ECO:0000256" key="3">
    <source>
        <dbReference type="ARBA" id="ARBA00022475"/>
    </source>
</evidence>
<evidence type="ECO:0000256" key="10">
    <source>
        <dbReference type="ARBA" id="ARBA00022840"/>
    </source>
</evidence>
<dbReference type="GO" id="GO:0004176">
    <property type="term" value="F:ATP-dependent peptidase activity"/>
    <property type="evidence" value="ECO:0007669"/>
    <property type="project" value="InterPro"/>
</dbReference>
<comment type="cofactor">
    <cofactor evidence="15">
        <name>Zn(2+)</name>
        <dbReference type="ChEBI" id="CHEBI:29105"/>
    </cofactor>
    <text evidence="15">Binds 1 zinc ion per subunit.</text>
</comment>
<comment type="subcellular location">
    <subcellularLocation>
        <location evidence="15">Cell membrane</location>
        <topology evidence="15">Multi-pass membrane protein</topology>
        <orientation evidence="15">Cytoplasmic side</orientation>
    </subcellularLocation>
    <subcellularLocation>
        <location evidence="1">Membrane</location>
    </subcellularLocation>
</comment>
<evidence type="ECO:0000256" key="6">
    <source>
        <dbReference type="ARBA" id="ARBA00022723"/>
    </source>
</evidence>
<dbReference type="PANTHER" id="PTHR23076:SF97">
    <property type="entry name" value="ATP-DEPENDENT ZINC METALLOPROTEASE YME1L1"/>
    <property type="match status" value="1"/>
</dbReference>
<protein>
    <recommendedName>
        <fullName evidence="15">ATP-dependent zinc metalloprotease FtsH</fullName>
        <ecNumber evidence="15">3.4.24.-</ecNumber>
    </recommendedName>
</protein>
<dbReference type="EMBL" id="FMWD01000003">
    <property type="protein sequence ID" value="SCZ55589.1"/>
    <property type="molecule type" value="Genomic_DNA"/>
</dbReference>
<dbReference type="RefSeq" id="WP_092993821.1">
    <property type="nucleotide sequence ID" value="NZ_FMWD01000003.1"/>
</dbReference>
<evidence type="ECO:0000256" key="11">
    <source>
        <dbReference type="ARBA" id="ARBA00022989"/>
    </source>
</evidence>
<dbReference type="InterPro" id="IPR000642">
    <property type="entry name" value="Peptidase_M41"/>
</dbReference>
<comment type="function">
    <text evidence="15">Acts as a processive, ATP-dependent zinc metallopeptidase for both cytoplasmic and membrane proteins. Plays a role in the quality control of integral membrane proteins.</text>
</comment>
<comment type="subunit">
    <text evidence="15">Homohexamer.</text>
</comment>
<keyword evidence="3 15" id="KW-1003">Cell membrane</keyword>
<gene>
    <name evidence="15" type="primary">ftsH</name>
    <name evidence="19" type="ORF">SAMN03097708_01157</name>
</gene>
<dbReference type="GO" id="GO:0030163">
    <property type="term" value="P:protein catabolic process"/>
    <property type="evidence" value="ECO:0007669"/>
    <property type="project" value="UniProtKB-UniRule"/>
</dbReference>
<evidence type="ECO:0000256" key="15">
    <source>
        <dbReference type="HAMAP-Rule" id="MF_01458"/>
    </source>
</evidence>
<dbReference type="Pfam" id="PF00004">
    <property type="entry name" value="AAA"/>
    <property type="match status" value="1"/>
</dbReference>
<dbReference type="Pfam" id="PF06480">
    <property type="entry name" value="FtsH_ext"/>
    <property type="match status" value="1"/>
</dbReference>
<keyword evidence="7 15" id="KW-0547">Nucleotide-binding</keyword>
<keyword evidence="10 15" id="KW-0067">ATP-binding</keyword>
<dbReference type="GO" id="GO:0016887">
    <property type="term" value="F:ATP hydrolysis activity"/>
    <property type="evidence" value="ECO:0007669"/>
    <property type="project" value="UniProtKB-UniRule"/>
</dbReference>
<keyword evidence="9 15" id="KW-0862">Zinc</keyword>
<sequence>MEKPNRPQHGPGAESSRSFYWRYLLWILVVTTLFLYWANTTTGPVTTESLAYTEFKEAVREGRVTEVTIEGQDIRGHYAQPEQPADEEQEPAPQPEEPGGFTTTIPSVEDPDLIPLLEQNNVTVHAESAETPWWASALIGILPWILIIALFWWGWTRMQERMGGAGGRDGMFSFGKSKARRFREGATHVRFDDVAGLENAKMDLREIIEYLRDPARYRRLGAKIPKGILLMGPPGTGKTLLAKAVAGEAGAPFYSISASEFIEMFVGVGAARVRDMFKDAKQEAPSIIFIDELDSVGRSRGTGVGGGHDEREQTLNQILAEMDGFQPHEQVVVLAATNRPDVLDRALLRPGRFDRKVVLDLPRKEARKQVLSVHTRKMPLDEDVNLDVIAQRTVGFSGADLENLVNEAALLAGRDGSETVSMAHINRARDKIILGEEREGLLNENERKLVAYHEAGHAVLAWELPEADPLDKVTIIPRGRALGATEQLPEEERHNVKFSYLKDRVAVMLGGRVAEKTVFGEVTSGAEADLAQATRLVRRMVSQWGMSEVIGPASFPRGEEHVFLGREMAQPPDFSEQTAQIIDKEIRKILEEFEKYATATLRDNRHKLDALARALLEHETIEASQVNQLFKDAEKAA</sequence>
<feature type="active site" evidence="15">
    <location>
        <position position="454"/>
    </location>
</feature>
<evidence type="ECO:0000259" key="18">
    <source>
        <dbReference type="SMART" id="SM00382"/>
    </source>
</evidence>
<dbReference type="InterPro" id="IPR037219">
    <property type="entry name" value="Peptidase_M41-like"/>
</dbReference>
<comment type="similarity">
    <text evidence="14 15">In the central section; belongs to the AAA ATPase family.</text>
</comment>
<dbReference type="PROSITE" id="PS00674">
    <property type="entry name" value="AAA"/>
    <property type="match status" value="1"/>
</dbReference>
<dbReference type="STRING" id="415747.SAMN03097708_01157"/>
<dbReference type="GO" id="GO:0008270">
    <property type="term" value="F:zinc ion binding"/>
    <property type="evidence" value="ECO:0007669"/>
    <property type="project" value="UniProtKB-UniRule"/>
</dbReference>
<keyword evidence="12 15" id="KW-0482">Metalloprotease</keyword>
<keyword evidence="11 15" id="KW-1133">Transmembrane helix</keyword>
<reference evidence="19 20" key="1">
    <citation type="submission" date="2016-10" db="EMBL/GenBank/DDBJ databases">
        <authorList>
            <person name="de Groot N.N."/>
        </authorList>
    </citation>
    <scope>NUCLEOTIDE SEQUENCE [LARGE SCALE GENOMIC DNA]</scope>
    <source>
        <strain evidence="19 20">HLD2</strain>
    </source>
</reference>
<keyword evidence="5 15" id="KW-0812">Transmembrane</keyword>
<evidence type="ECO:0000256" key="2">
    <source>
        <dbReference type="ARBA" id="ARBA00010044"/>
    </source>
</evidence>
<dbReference type="GO" id="GO:0051301">
    <property type="term" value="P:cell division"/>
    <property type="evidence" value="ECO:0007669"/>
    <property type="project" value="UniProtKB-KW"/>
</dbReference>
<comment type="similarity">
    <text evidence="16">Belongs to the AAA ATPase family.</text>
</comment>
<evidence type="ECO:0000256" key="7">
    <source>
        <dbReference type="ARBA" id="ARBA00022741"/>
    </source>
</evidence>
<dbReference type="SUPFAM" id="SSF52540">
    <property type="entry name" value="P-loop containing nucleoside triphosphate hydrolases"/>
    <property type="match status" value="1"/>
</dbReference>
<dbReference type="HAMAP" id="MF_01458">
    <property type="entry name" value="FtsH"/>
    <property type="match status" value="1"/>
</dbReference>
<dbReference type="OrthoDB" id="9809379at2"/>
<dbReference type="InterPro" id="IPR027417">
    <property type="entry name" value="P-loop_NTPase"/>
</dbReference>
<dbReference type="SMART" id="SM00382">
    <property type="entry name" value="AAA"/>
    <property type="match status" value="1"/>
</dbReference>
<name>A0A1G5Q2R4_9GAMM</name>
<feature type="transmembrane region" description="Helical" evidence="15">
    <location>
        <begin position="20"/>
        <end position="38"/>
    </location>
</feature>
<dbReference type="NCBIfam" id="TIGR01241">
    <property type="entry name" value="FtsH_fam"/>
    <property type="match status" value="1"/>
</dbReference>
<evidence type="ECO:0000256" key="4">
    <source>
        <dbReference type="ARBA" id="ARBA00022670"/>
    </source>
</evidence>
<keyword evidence="19" id="KW-0131">Cell cycle</keyword>
<dbReference type="AlphaFoldDB" id="A0A1G5Q2R4"/>
<dbReference type="InterPro" id="IPR003960">
    <property type="entry name" value="ATPase_AAA_CS"/>
</dbReference>
<accession>A0A1G5Q2R4</accession>
<dbReference type="GO" id="GO:0005524">
    <property type="term" value="F:ATP binding"/>
    <property type="evidence" value="ECO:0007669"/>
    <property type="project" value="UniProtKB-UniRule"/>
</dbReference>
<feature type="domain" description="AAA+ ATPase" evidence="18">
    <location>
        <begin position="224"/>
        <end position="363"/>
    </location>
</feature>
<keyword evidence="19" id="KW-0132">Cell division</keyword>
<keyword evidence="8 15" id="KW-0378">Hydrolase</keyword>
<proteinExistence type="inferred from homology"/>
<dbReference type="Gene3D" id="1.10.8.60">
    <property type="match status" value="1"/>
</dbReference>
<dbReference type="SUPFAM" id="SSF140990">
    <property type="entry name" value="FtsH protease domain-like"/>
    <property type="match status" value="1"/>
</dbReference>
<dbReference type="Pfam" id="PF01434">
    <property type="entry name" value="Peptidase_M41"/>
    <property type="match status" value="1"/>
</dbReference>
<dbReference type="InterPro" id="IPR005936">
    <property type="entry name" value="FtsH"/>
</dbReference>
<dbReference type="GO" id="GO:0006508">
    <property type="term" value="P:proteolysis"/>
    <property type="evidence" value="ECO:0007669"/>
    <property type="project" value="UniProtKB-KW"/>
</dbReference>
<keyword evidence="4 15" id="KW-0645">Protease</keyword>
<dbReference type="InterPro" id="IPR003593">
    <property type="entry name" value="AAA+_ATPase"/>
</dbReference>
<dbReference type="Gene3D" id="1.20.58.760">
    <property type="entry name" value="Peptidase M41"/>
    <property type="match status" value="1"/>
</dbReference>
<evidence type="ECO:0000256" key="9">
    <source>
        <dbReference type="ARBA" id="ARBA00022833"/>
    </source>
</evidence>
<evidence type="ECO:0000256" key="5">
    <source>
        <dbReference type="ARBA" id="ARBA00022692"/>
    </source>
</evidence>
<evidence type="ECO:0000256" key="16">
    <source>
        <dbReference type="RuleBase" id="RU003651"/>
    </source>
</evidence>
<evidence type="ECO:0000256" key="13">
    <source>
        <dbReference type="ARBA" id="ARBA00023136"/>
    </source>
</evidence>
<feature type="binding site" evidence="15">
    <location>
        <position position="457"/>
    </location>
    <ligand>
        <name>Zn(2+)</name>
        <dbReference type="ChEBI" id="CHEBI:29105"/>
        <note>catalytic</note>
    </ligand>
</feature>
<dbReference type="InterPro" id="IPR003959">
    <property type="entry name" value="ATPase_AAA_core"/>
</dbReference>
<evidence type="ECO:0000256" key="17">
    <source>
        <dbReference type="SAM" id="MobiDB-lite"/>
    </source>
</evidence>
<feature type="binding site" evidence="15">
    <location>
        <position position="529"/>
    </location>
    <ligand>
        <name>Zn(2+)</name>
        <dbReference type="ChEBI" id="CHEBI:29105"/>
        <note>catalytic</note>
    </ligand>
</feature>
<evidence type="ECO:0000313" key="19">
    <source>
        <dbReference type="EMBL" id="SCZ55589.1"/>
    </source>
</evidence>
<keyword evidence="6 15" id="KW-0479">Metal-binding</keyword>
<evidence type="ECO:0000256" key="1">
    <source>
        <dbReference type="ARBA" id="ARBA00004370"/>
    </source>
</evidence>
<dbReference type="FunFam" id="3.40.50.300:FF:000001">
    <property type="entry name" value="ATP-dependent zinc metalloprotease FtsH"/>
    <property type="match status" value="1"/>
</dbReference>
<keyword evidence="13 15" id="KW-0472">Membrane</keyword>
<evidence type="ECO:0000256" key="12">
    <source>
        <dbReference type="ARBA" id="ARBA00023049"/>
    </source>
</evidence>
<feature type="transmembrane region" description="Helical" evidence="15">
    <location>
        <begin position="133"/>
        <end position="153"/>
    </location>
</feature>
<dbReference type="Pfam" id="PF17862">
    <property type="entry name" value="AAA_lid_3"/>
    <property type="match status" value="1"/>
</dbReference>
<evidence type="ECO:0000256" key="8">
    <source>
        <dbReference type="ARBA" id="ARBA00022801"/>
    </source>
</evidence>
<dbReference type="Gene3D" id="3.40.50.300">
    <property type="entry name" value="P-loop containing nucleotide triphosphate hydrolases"/>
    <property type="match status" value="1"/>
</dbReference>
<dbReference type="FunFam" id="1.20.58.760:FF:000001">
    <property type="entry name" value="ATP-dependent zinc metalloprotease FtsH"/>
    <property type="match status" value="1"/>
</dbReference>
<evidence type="ECO:0000313" key="20">
    <source>
        <dbReference type="Proteomes" id="UP000199648"/>
    </source>
</evidence>
<dbReference type="PANTHER" id="PTHR23076">
    <property type="entry name" value="METALLOPROTEASE M41 FTSH"/>
    <property type="match status" value="1"/>
</dbReference>
<dbReference type="InterPro" id="IPR011546">
    <property type="entry name" value="Pept_M41_FtsH_extracell"/>
</dbReference>
<dbReference type="FunFam" id="1.10.8.60:FF:000001">
    <property type="entry name" value="ATP-dependent zinc metalloprotease FtsH"/>
    <property type="match status" value="1"/>
</dbReference>